<dbReference type="Proteomes" id="UP001595681">
    <property type="component" value="Unassembled WGS sequence"/>
</dbReference>
<sequence length="119" mass="13848">MTQLTKTDIELATKAYGAARAAVQNCHAQVNAYADADENRPDDFDPEEYLQDMAAQLETRKNRVISAWLDRRRGFGAHERHRSDRFPRCLALISPVWLACRQSQPLHSRRSWKIRRLKL</sequence>
<proteinExistence type="predicted"/>
<dbReference type="EMBL" id="JBHRVU010000004">
    <property type="protein sequence ID" value="MFC3440012.1"/>
    <property type="molecule type" value="Genomic_DNA"/>
</dbReference>
<evidence type="ECO:0000313" key="2">
    <source>
        <dbReference type="Proteomes" id="UP001595681"/>
    </source>
</evidence>
<accession>A0ABV7NCC4</accession>
<dbReference type="RefSeq" id="WP_380792767.1">
    <property type="nucleotide sequence ID" value="NZ_JBHRVU010000004.1"/>
</dbReference>
<reference evidence="2" key="1">
    <citation type="journal article" date="2019" name="Int. J. Syst. Evol. Microbiol.">
        <title>The Global Catalogue of Microorganisms (GCM) 10K type strain sequencing project: providing services to taxonomists for standard genome sequencing and annotation.</title>
        <authorList>
            <consortium name="The Broad Institute Genomics Platform"/>
            <consortium name="The Broad Institute Genome Sequencing Center for Infectious Disease"/>
            <person name="Wu L."/>
            <person name="Ma J."/>
        </authorList>
    </citation>
    <scope>NUCLEOTIDE SEQUENCE [LARGE SCALE GENOMIC DNA]</scope>
    <source>
        <strain evidence="2">CCM 7491</strain>
    </source>
</reference>
<gene>
    <name evidence="1" type="ORF">ACFOKF_02170</name>
</gene>
<name>A0ABV7NCC4_9SPHN</name>
<keyword evidence="2" id="KW-1185">Reference proteome</keyword>
<evidence type="ECO:0000313" key="1">
    <source>
        <dbReference type="EMBL" id="MFC3440012.1"/>
    </source>
</evidence>
<organism evidence="1 2">
    <name type="scientific">Sphingobium rhizovicinum</name>
    <dbReference type="NCBI Taxonomy" id="432308"/>
    <lineage>
        <taxon>Bacteria</taxon>
        <taxon>Pseudomonadati</taxon>
        <taxon>Pseudomonadota</taxon>
        <taxon>Alphaproteobacteria</taxon>
        <taxon>Sphingomonadales</taxon>
        <taxon>Sphingomonadaceae</taxon>
        <taxon>Sphingobium</taxon>
    </lineage>
</organism>
<protein>
    <submittedName>
        <fullName evidence="1">Uncharacterized protein</fullName>
    </submittedName>
</protein>
<comment type="caution">
    <text evidence="1">The sequence shown here is derived from an EMBL/GenBank/DDBJ whole genome shotgun (WGS) entry which is preliminary data.</text>
</comment>